<keyword evidence="2" id="KW-1185">Reference proteome</keyword>
<proteinExistence type="predicted"/>
<name>A0ABY6SXL7_9CLOT</name>
<protein>
    <submittedName>
        <fullName evidence="1">Uncharacterized protein</fullName>
    </submittedName>
</protein>
<gene>
    <name evidence="1" type="ORF">NCTC10913_03738</name>
</gene>
<dbReference type="EMBL" id="UYIN01000020">
    <property type="protein sequence ID" value="VDG73403.1"/>
    <property type="molecule type" value="Genomic_DNA"/>
</dbReference>
<evidence type="ECO:0000313" key="2">
    <source>
        <dbReference type="Proteomes" id="UP000277570"/>
    </source>
</evidence>
<accession>A0ABY6SXL7</accession>
<sequence>MSKEKNDCMNIPKFKFDSNLGLITIDGKRMNTVKEIKIETKASEGFSTVTLKFDANVEVEGDLLILPSLIGRTKLLQKIREVNK</sequence>
<organism evidence="1 2">
    <name type="scientific">Clostridium carnis</name>
    <dbReference type="NCBI Taxonomy" id="1530"/>
    <lineage>
        <taxon>Bacteria</taxon>
        <taxon>Bacillati</taxon>
        <taxon>Bacillota</taxon>
        <taxon>Clostridia</taxon>
        <taxon>Eubacteriales</taxon>
        <taxon>Clostridiaceae</taxon>
        <taxon>Clostridium</taxon>
    </lineage>
</organism>
<dbReference type="Proteomes" id="UP000277570">
    <property type="component" value="Unassembled WGS sequence"/>
</dbReference>
<reference evidence="1 2" key="1">
    <citation type="submission" date="2018-11" db="EMBL/GenBank/DDBJ databases">
        <authorList>
            <consortium name="Pathogen Informatics"/>
        </authorList>
    </citation>
    <scope>NUCLEOTIDE SEQUENCE [LARGE SCALE GENOMIC DNA]</scope>
    <source>
        <strain evidence="1 2">NCTC10913</strain>
    </source>
</reference>
<dbReference type="RefSeq" id="WP_243123133.1">
    <property type="nucleotide sequence ID" value="NZ_UYIN01000020.1"/>
</dbReference>
<comment type="caution">
    <text evidence="1">The sequence shown here is derived from an EMBL/GenBank/DDBJ whole genome shotgun (WGS) entry which is preliminary data.</text>
</comment>
<evidence type="ECO:0000313" key="1">
    <source>
        <dbReference type="EMBL" id="VDG73403.1"/>
    </source>
</evidence>